<gene>
    <name evidence="3" type="ORF">EP47_03815</name>
</gene>
<evidence type="ECO:0000313" key="4">
    <source>
        <dbReference type="Proteomes" id="UP000054422"/>
    </source>
</evidence>
<evidence type="ECO:0000259" key="2">
    <source>
        <dbReference type="Pfam" id="PF12340"/>
    </source>
</evidence>
<feature type="coiled-coil region" evidence="1">
    <location>
        <begin position="2206"/>
        <end position="2261"/>
    </location>
</feature>
<name>A0A0A2SMU5_9GAMM</name>
<dbReference type="Pfam" id="PF12340">
    <property type="entry name" value="DUF3638"/>
    <property type="match status" value="1"/>
</dbReference>
<protein>
    <recommendedName>
        <fullName evidence="2">DUF3638 domain-containing protein</fullName>
    </recommendedName>
</protein>
<sequence length="3339" mass="378681">MSKYSKEIADIFSSLELQQVGLFIEKLDIDEIKILHSEVLPKIKDLDRRRYLKQVLAAREKQFGDESEKNQMISSALQKNQSVSSQLKILFNNLTTAILSELVNEEATKLFLGRATEDELFILEHKLSSQENEQGKALYLAVETEIKRRKQEGEENQDQSKKWKEAYKEEWRKKHGDLQWESNLWQKIIKDAKQVNLEVRSKIQVETQVEPQEPKKSWLSRAWSAIKSWPSRALSAIKGIFSRIFSSSDKIPEVQKDSYKVKLEEAEEKAFDEMRREGLRYASALTGKTGIGDSKARTREMREASINGRYGIVLSSQVVAGTRGEKHGQLSSVAESFAETNDNDATVKTLYNTITKAVPSGEEYNPLRDIHIFASPGDDVLVTAMESQDIKSLLEKKGSYSEYGLSFSAEERAQIKAYKEHSDQSRSLNNAIGSFAFSWGGYEPDKERGGFKPIKPKEKYDEEQEKFEDNLRALSKSVLNACADLKDGESLYLDTGLEGHAMKLSIQRTGKQFKLTCYDSSGALENSSLAQGLVGLLKISMMGYEAKRSNALSFSIPAEKLLSETGLKYFNNLIRQHSYAGWAETNIKEGLTHTTREELSRMWLINRIRALWNQSRVYLAYINKFTAIADPKSPPKFDPLLQHSQNTDNCFAKRLQSCQLYELGKPTYKKLRMAVLIEQKNGLLEDILGKKGGSKGEEEEPLLEIEYIPMLKNIQPKILSPEELHETSMLLSEISGAPSKEYYESFFKNLLKARENLIEKGNKKNNLVIERIDAKIANHAKAYYDYLKKGNRQDDIKAIFSPEVYRKDPPFDWSSGGVPLKTDADGKVDAQALEKLSGYAAARAWQASIQLINHQIKKLSVNERYIHSAGERLSHASYRQARKVTLEDLKAANIVTFTTGFTRKDDIKIEINIDGTRKEIDKATFFKLVVKNKGSLTEPEVIGLLDYLRNASPEIEKRYAKEVYPTQYRAFEKKLEEDITRTVGNLKLAIEQLSQHKDKLELMIQQCSKNLDVIDKEMTEEKSKGKISIKLKNLELHKKLLQEELGELERLQLSVSNRISILQGDAGVNGSPKNKIARAENILEKLKSKDEALQAINEVNFAFINAQRELESVGEYLKEEIKTFEVDDVEREINDRIEQNNRYRQKVISNRLQTNAEYRVLDELSAGRMGPEKVRNRNMYHQTAAERIEFYKQGKNTFLPGSVFQEIQSLNQKLKTKVHEIVERKVILSTNISDASDIASLESGNEEYLKIDTRSQEISKQPIPKAIKEEWVREMFAIWLKHEKPDLLYQIQKKHAADLSVGINQAFHYFIEQKANIEYAVLKEAGYPIDLTQTQIEGMGWKPISDQEIKAYHDQRKEMATVLLKRFKKAMSGIASKSKEKELSSSELVQLKSEDLRAQHSVAAVEKEGFVPPDVEFLLPSQREAMDGSTLKFLRDNPLPALKGTSQEQCEQYYNEVKGYLYKLKSHSGLENKAQRITEFCYSSVAKIFDLPNPPSQDLALEIANTLIAHYRDEENSIKDSFLKLENNERTQLLVSLMKLGLSQIAVEESQKTKVNSRFYSTIKQWERLIVPPDEAISKKIAMLSPGGTQPEDISLLKEVDMALHESPVGLEGLYEGQKGLQIALTSYGKEKTAEGADTNLRKLADRLAMRNGDALLAHQFINYYSNPKLLSSEGINSTQGRELFSRAILDAFQQGTNGEKHQLLNFLKGLSLGDGGEPCKLKVPHPVFLDEVFMRCANIDPQLFQDNTKAKAYDAKATESFISTLTNSSSEDGAERLLGFAKEINLLSLKIEQALLQKPVDVGALDRLYAQLICSNLAYQLIVDQASEDFLSSLKGNFEYTREMSLVQSNINKLQDTLIQFSGHLHAKRASLFNTVFSEYVRDQKFDGPRVTVTAPSSSDIPGFIMLGGHKSLDVLHGVIYVGNNKLGVMPAYMQSHIALHELGINNLPFKPQGGGYVYVEDKEVRASVTQLSNGELIVQRELRTLDGSTEMLQYLSPERMDSVPMALRRRLNAEHFFIDSKGTFHAYTSDFKPVLTLSYHHDKWKGFLLDHLGNKTAISLDATGDLSMIQDLSQVFPSDEMIRVDKSTVYVPSIAKYILHNEKTGDYLMTDNLTDQTSRRHLQIAKQGSAYTWKELTDFEREEVNVLNEQMKDLQKQLSTITKSDLLSQQARGKVEKKIHDCASRIKEITTPEYFIFAPDSEQIQVLEKENLRLRKEMQQAYVDFRDGGKGREKLAIHYEQAKETYLQSKKTLQKAYAEDTHLRTFEVKEGDLQAKDFASILHVGVMPGKTEVFARLLGTNVLKSPLKPNELEGLRTLKAQYQEKSSLSKEERFALIMLIGTELQHHLLERGAAATGKLKNWDRPACSKLLTEFTKEVKQANQLHGKPPLPQFMELWRAIQSEFTSDKELQELFSKPVTKVDTGEKKAVSIKTKTTNMPIGSLGSRTLIQFTLHDNPRSLIDKEQIELEQRLHGLEGFEESVQAQEEGYYYENYGLFNAHTLEKLFSVTSNHAGIGELTKEHVTALFQLMQDQGWIRPVKDMDNKYQLTKHPSEFYSSAKIASYLTEVGFEISQINAISDQLETFFYQTAVNGGSYSIKAGSKNELMQKVKEAQEECNIEYLEALNKVKSTLDKASSEIPFSELNSAYLLNDYSSILSYFPEKERAQAEIVLNNAMTRLLFYKTELDHLNDIQDTFKMGQDAKAIAMLHIRRNYQLDKLLDSTLALENISTEKEALKFEQDRKMQRAFLLFESEFGHRCNARQVNIFRGLLLDDETDPDKIDAAQARMGFGKTSLLPLVALYKTGDRLVRFIVPKSALETNTSDMSVTLTNLLGRRAVKDDFQRYRIETDPEPNMGENSPRLKSLQDIKADLKKRLALYQRVRDHREVLVQAPNVRNSMECQAKIFLDLLMKLTNEPLQQKELMECISLLNEIRSLSTISVFDELDATQDPATTEVNYTAGEKVPLDTAEIYPLEVITQTIGATEDKSIEHLAKVLLERFGIEDKDESIFNYITSLQVKQPSSVTPANSTDIYLMRAILTDSVMLSIFTEKEPGTDFGVWFENGKDGSKLYDYDALRTGKGEASKTPLLIAVPYSAANTPKPQGSRFDNPEVTAITTLLYYLDPRTEINEDPHLEFLIDSFRNGLGEKSFLAPSGEAIDPEFKTLFVEIKELAEIEDPLIRNEERRNYFVQLEKRIKTGEIPATSFRKMLARTIIQDQIKFDAGKANSNRYEQGTIHDTVIGFSGTAGDTSSHFKENMLDPAADGNMTLGIMGRKNCQKTISLDTSRFSKTGEDYTTAVIKQLADSFSPNTRTLIDVGGLCKASNRAVAKEIALQLK</sequence>
<dbReference type="OrthoDB" id="5630180at2"/>
<keyword evidence="1" id="KW-0175">Coiled coil</keyword>
<dbReference type="RefSeq" id="WP_035891069.1">
    <property type="nucleotide sequence ID" value="NZ_JNCF01000069.1"/>
</dbReference>
<feature type="domain" description="DUF3638" evidence="2">
    <location>
        <begin position="2749"/>
        <end position="2971"/>
    </location>
</feature>
<dbReference type="Proteomes" id="UP000054422">
    <property type="component" value="Unassembled WGS sequence"/>
</dbReference>
<proteinExistence type="predicted"/>
<evidence type="ECO:0000313" key="3">
    <source>
        <dbReference type="EMBL" id="KGP62420.1"/>
    </source>
</evidence>
<dbReference type="STRING" id="1498499.EP47_03815"/>
<feature type="coiled-coil region" evidence="1">
    <location>
        <begin position="2139"/>
        <end position="2166"/>
    </location>
</feature>
<evidence type="ECO:0000256" key="1">
    <source>
        <dbReference type="SAM" id="Coils"/>
    </source>
</evidence>
<organism evidence="3 4">
    <name type="scientific">Legionella norrlandica</name>
    <dbReference type="NCBI Taxonomy" id="1498499"/>
    <lineage>
        <taxon>Bacteria</taxon>
        <taxon>Pseudomonadati</taxon>
        <taxon>Pseudomonadota</taxon>
        <taxon>Gammaproteobacteria</taxon>
        <taxon>Legionellales</taxon>
        <taxon>Legionellaceae</taxon>
        <taxon>Legionella</taxon>
    </lineage>
</organism>
<reference evidence="3 4" key="1">
    <citation type="submission" date="2014-05" db="EMBL/GenBank/DDBJ databases">
        <authorList>
            <person name="Rizzardi K."/>
            <person name="Winiecka-Krusnell J."/>
            <person name="Ramliden M."/>
            <person name="Alm E."/>
            <person name="Andersson S."/>
            <person name="Byfors S."/>
        </authorList>
    </citation>
    <scope>NUCLEOTIDE SEQUENCE [LARGE SCALE GENOMIC DNA]</scope>
    <source>
        <strain evidence="3 4">LEGN</strain>
    </source>
</reference>
<dbReference type="InterPro" id="IPR022099">
    <property type="entry name" value="DUF3638"/>
</dbReference>
<comment type="caution">
    <text evidence="3">The sequence shown here is derived from an EMBL/GenBank/DDBJ whole genome shotgun (WGS) entry which is preliminary data.</text>
</comment>
<feature type="non-terminal residue" evidence="3">
    <location>
        <position position="3339"/>
    </location>
</feature>
<dbReference type="EMBL" id="JNCF01000069">
    <property type="protein sequence ID" value="KGP62420.1"/>
    <property type="molecule type" value="Genomic_DNA"/>
</dbReference>
<feature type="coiled-coil region" evidence="1">
    <location>
        <begin position="983"/>
        <end position="1096"/>
    </location>
</feature>
<keyword evidence="4" id="KW-1185">Reference proteome</keyword>
<accession>A0A0A2SMU5</accession>